<dbReference type="OrthoDB" id="9778711at2"/>
<dbReference type="CDD" id="cd00959">
    <property type="entry name" value="DeoC"/>
    <property type="match status" value="1"/>
</dbReference>
<dbReference type="Gene3D" id="3.20.20.70">
    <property type="entry name" value="Aldolase class I"/>
    <property type="match status" value="1"/>
</dbReference>
<dbReference type="PANTHER" id="PTHR10889">
    <property type="entry name" value="DEOXYRIBOSE-PHOSPHATE ALDOLASE"/>
    <property type="match status" value="1"/>
</dbReference>
<dbReference type="GO" id="GO:0009264">
    <property type="term" value="P:deoxyribonucleotide catabolic process"/>
    <property type="evidence" value="ECO:0007669"/>
    <property type="project" value="UniProtKB-UniRule"/>
</dbReference>
<dbReference type="SUPFAM" id="SSF51569">
    <property type="entry name" value="Aldolase"/>
    <property type="match status" value="1"/>
</dbReference>
<keyword evidence="4 9" id="KW-0456">Lyase</keyword>
<sequence length="332" mass="36782">MQKTLEKTHTIPMENHHEVRNEGWPFNTKYFDAININRSAVEKRVATLAGRRSVKKEFQAAWLLKAISMIDLTTLAGDDTRGNVMRLCEKAKNPVREDILQRLGMQDAKLTTGAVCVYHNLIPFAKEALKGTNIPIAAVSTGFPAGKISLEDKITEIKKSVAAGATEIDIVISRDLVLESKWKELYDEIKLCRAACGDAHMKTILATGEIPTYTKVAKASWVAMLAGSDFIKTSTGKESVNATLAISLVMIRCIRDYHELTGVKVGYKPAGGIQKAKQALDYLILIKEELGNDWLTPDLFRFGASSLLGDIERQLEHYVTGRYSAGFRHPMA</sequence>
<comment type="similarity">
    <text evidence="2">Belongs to the DeoC/FbaB aldolase family. DeoC type 2 subfamily.</text>
</comment>
<dbReference type="RefSeq" id="WP_034717155.1">
    <property type="nucleotide sequence ID" value="NZ_FOIX01000002.1"/>
</dbReference>
<dbReference type="FunFam" id="3.20.20.70:FF:000106">
    <property type="entry name" value="Deoxyribose-phosphate aldolase"/>
    <property type="match status" value="1"/>
</dbReference>
<accession>A0A3S4VH39</accession>
<dbReference type="InterPro" id="IPR011343">
    <property type="entry name" value="DeoC"/>
</dbReference>
<dbReference type="SMART" id="SM01133">
    <property type="entry name" value="DeoC"/>
    <property type="match status" value="1"/>
</dbReference>
<comment type="catalytic activity">
    <reaction evidence="6">
        <text>2-deoxy-D-ribose 5-phosphate = D-glyceraldehyde 3-phosphate + acetaldehyde</text>
        <dbReference type="Rhea" id="RHEA:12821"/>
        <dbReference type="ChEBI" id="CHEBI:15343"/>
        <dbReference type="ChEBI" id="CHEBI:59776"/>
        <dbReference type="ChEBI" id="CHEBI:62877"/>
        <dbReference type="EC" id="4.1.2.4"/>
    </reaction>
</comment>
<dbReference type="EMBL" id="LR134441">
    <property type="protein sequence ID" value="VEI01594.1"/>
    <property type="molecule type" value="Genomic_DNA"/>
</dbReference>
<organism evidence="9 11">
    <name type="scientific">Kaistella antarctica</name>
    <dbReference type="NCBI Taxonomy" id="266748"/>
    <lineage>
        <taxon>Bacteria</taxon>
        <taxon>Pseudomonadati</taxon>
        <taxon>Bacteroidota</taxon>
        <taxon>Flavobacteriia</taxon>
        <taxon>Flavobacteriales</taxon>
        <taxon>Weeksellaceae</taxon>
        <taxon>Chryseobacterium group</taxon>
        <taxon>Kaistella</taxon>
    </lineage>
</organism>
<evidence type="ECO:0000256" key="3">
    <source>
        <dbReference type="ARBA" id="ARBA00012515"/>
    </source>
</evidence>
<evidence type="ECO:0000313" key="10">
    <source>
        <dbReference type="Proteomes" id="UP000028349"/>
    </source>
</evidence>
<dbReference type="InterPro" id="IPR013785">
    <property type="entry name" value="Aldolase_TIM"/>
</dbReference>
<dbReference type="EMBL" id="JPEP01000001">
    <property type="protein sequence ID" value="KEY20284.1"/>
    <property type="molecule type" value="Genomic_DNA"/>
</dbReference>
<proteinExistence type="inferred from homology"/>
<dbReference type="Proteomes" id="UP000028349">
    <property type="component" value="Unassembled WGS sequence"/>
</dbReference>
<evidence type="ECO:0000256" key="5">
    <source>
        <dbReference type="ARBA" id="ARBA00023270"/>
    </source>
</evidence>
<dbReference type="KEGG" id="cant:NCTC13489_02864"/>
<evidence type="ECO:0000313" key="11">
    <source>
        <dbReference type="Proteomes" id="UP000270036"/>
    </source>
</evidence>
<evidence type="ECO:0000313" key="8">
    <source>
        <dbReference type="EMBL" id="KEY20284.1"/>
    </source>
</evidence>
<reference evidence="8 10" key="1">
    <citation type="submission" date="2014-07" db="EMBL/GenBank/DDBJ databases">
        <authorList>
            <person name="Pisani N.G."/>
            <person name="Newman J.D."/>
        </authorList>
    </citation>
    <scope>NUCLEOTIDE SEQUENCE [LARGE SCALE GENOMIC DNA]</scope>
    <source>
        <strain evidence="8 10">LMG 24720</strain>
    </source>
</reference>
<reference evidence="9 11" key="2">
    <citation type="submission" date="2018-12" db="EMBL/GenBank/DDBJ databases">
        <authorList>
            <consortium name="Pathogen Informatics"/>
        </authorList>
    </citation>
    <scope>NUCLEOTIDE SEQUENCE [LARGE SCALE GENOMIC DNA]</scope>
    <source>
        <strain evidence="9 11">NCTC13489</strain>
    </source>
</reference>
<dbReference type="GO" id="GO:0005737">
    <property type="term" value="C:cytoplasm"/>
    <property type="evidence" value="ECO:0007669"/>
    <property type="project" value="InterPro"/>
</dbReference>
<evidence type="ECO:0000256" key="4">
    <source>
        <dbReference type="ARBA" id="ARBA00023239"/>
    </source>
</evidence>
<dbReference type="STRING" id="266748.HY04_03520"/>
<dbReference type="AlphaFoldDB" id="A0A3S4VH39"/>
<evidence type="ECO:0000256" key="2">
    <source>
        <dbReference type="ARBA" id="ARBA00009473"/>
    </source>
</evidence>
<dbReference type="PANTHER" id="PTHR10889:SF3">
    <property type="entry name" value="DEOXYRIBOSE-PHOSPHATE ALDOLASE"/>
    <property type="match status" value="1"/>
</dbReference>
<evidence type="ECO:0000313" key="9">
    <source>
        <dbReference type="EMBL" id="VEI01594.1"/>
    </source>
</evidence>
<dbReference type="Proteomes" id="UP000270036">
    <property type="component" value="Chromosome"/>
</dbReference>
<name>A0A3S4VH39_9FLAO</name>
<evidence type="ECO:0000256" key="7">
    <source>
        <dbReference type="NCBIfam" id="TIGR00126"/>
    </source>
</evidence>
<dbReference type="EC" id="4.1.2.4" evidence="3 7"/>
<dbReference type="Pfam" id="PF01791">
    <property type="entry name" value="DeoC"/>
    <property type="match status" value="1"/>
</dbReference>
<keyword evidence="5" id="KW-0704">Schiff base</keyword>
<dbReference type="InterPro" id="IPR002915">
    <property type="entry name" value="DeoC/FbaB/LacD_aldolase"/>
</dbReference>
<evidence type="ECO:0000256" key="6">
    <source>
        <dbReference type="ARBA" id="ARBA00048791"/>
    </source>
</evidence>
<dbReference type="NCBIfam" id="TIGR00126">
    <property type="entry name" value="deoC"/>
    <property type="match status" value="1"/>
</dbReference>
<dbReference type="GO" id="GO:0016052">
    <property type="term" value="P:carbohydrate catabolic process"/>
    <property type="evidence" value="ECO:0007669"/>
    <property type="project" value="TreeGrafter"/>
</dbReference>
<protein>
    <recommendedName>
        <fullName evidence="3 7">Deoxyribose-phosphate aldolase</fullName>
        <ecNumber evidence="3 7">4.1.2.4</ecNumber>
    </recommendedName>
</protein>
<gene>
    <name evidence="9" type="primary">deoC</name>
    <name evidence="8" type="ORF">HY04_03520</name>
    <name evidence="9" type="ORF">NCTC13489_02864</name>
</gene>
<dbReference type="GO" id="GO:0004139">
    <property type="term" value="F:deoxyribose-phosphate aldolase activity"/>
    <property type="evidence" value="ECO:0007669"/>
    <property type="project" value="UniProtKB-UniRule"/>
</dbReference>
<keyword evidence="10" id="KW-1185">Reference proteome</keyword>
<evidence type="ECO:0000256" key="1">
    <source>
        <dbReference type="ARBA" id="ARBA00004816"/>
    </source>
</evidence>
<comment type="pathway">
    <text evidence="1">Carbohydrate degradation; 2-deoxy-D-ribose 1-phosphate degradation; D-glyceraldehyde 3-phosphate and acetaldehyde from 2-deoxy-alpha-D-ribose 1-phosphate: step 2/2.</text>
</comment>